<dbReference type="Proteomes" id="UP000800235">
    <property type="component" value="Unassembled WGS sequence"/>
</dbReference>
<comment type="caution">
    <text evidence="13">The sequence shown here is derived from an EMBL/GenBank/DDBJ whole genome shotgun (WGS) entry which is preliminary data.</text>
</comment>
<keyword evidence="4 12" id="KW-0719">Serine esterase</keyword>
<gene>
    <name evidence="13" type="ORF">EJ08DRAFT_600634</name>
</gene>
<evidence type="ECO:0000256" key="10">
    <source>
        <dbReference type="PIRSR" id="PIRSR611150-1"/>
    </source>
</evidence>
<comment type="subcellular location">
    <subcellularLocation>
        <location evidence="1 12">Secreted</location>
    </subcellularLocation>
</comment>
<evidence type="ECO:0000256" key="2">
    <source>
        <dbReference type="ARBA" id="ARBA00007534"/>
    </source>
</evidence>
<dbReference type="GO" id="GO:0050525">
    <property type="term" value="F:cutinase activity"/>
    <property type="evidence" value="ECO:0007669"/>
    <property type="project" value="UniProtKB-UniRule"/>
</dbReference>
<keyword evidence="5 12" id="KW-0964">Secreted</keyword>
<name>A0A9P4NDV5_9PEZI</name>
<evidence type="ECO:0000256" key="3">
    <source>
        <dbReference type="ARBA" id="ARBA00013095"/>
    </source>
</evidence>
<dbReference type="PANTHER" id="PTHR48250:SF3">
    <property type="entry name" value="CUTINASE 1-RELATED"/>
    <property type="match status" value="1"/>
</dbReference>
<evidence type="ECO:0000256" key="1">
    <source>
        <dbReference type="ARBA" id="ARBA00004613"/>
    </source>
</evidence>
<dbReference type="InterPro" id="IPR000675">
    <property type="entry name" value="Cutinase/axe"/>
</dbReference>
<feature type="active site" description="Nucleophile" evidence="10">
    <location>
        <position position="97"/>
    </location>
</feature>
<dbReference type="GO" id="GO:0016052">
    <property type="term" value="P:carbohydrate catabolic process"/>
    <property type="evidence" value="ECO:0007669"/>
    <property type="project" value="TreeGrafter"/>
</dbReference>
<sequence>MNEWSAKKPNCKSAIFFFARGSTELGNVGAIIGPGVFSALKMMYSDIAIQGVEYGAGLMTNMMPGGAEPAGIAKAKELFNAAASACPNSMLVGGGYSQGAALMHRAIESLPQATKDKIVAVVLYGDTQNLQDGGKIKNFPKEKVKVFCNMSDGVCGGMLLVNIGHLSYTTDYANGAKFVSEKLKAAKDSTKGSA</sequence>
<dbReference type="GO" id="GO:0005576">
    <property type="term" value="C:extracellular region"/>
    <property type="evidence" value="ECO:0007669"/>
    <property type="project" value="UniProtKB-SubCell"/>
</dbReference>
<comment type="function">
    <text evidence="12">Catalyzes the hydrolysis of complex carboxylic polyesters found in the cell wall of plants. Degrades cutin, a macromolecule that forms the structure of the plant cuticle.</text>
</comment>
<keyword evidence="7 12" id="KW-0378">Hydrolase</keyword>
<keyword evidence="14" id="KW-1185">Reference proteome</keyword>
<keyword evidence="6" id="KW-0732">Signal</keyword>
<dbReference type="InterPro" id="IPR029058">
    <property type="entry name" value="AB_hydrolase_fold"/>
</dbReference>
<organism evidence="13 14">
    <name type="scientific">Tothia fuscella</name>
    <dbReference type="NCBI Taxonomy" id="1048955"/>
    <lineage>
        <taxon>Eukaryota</taxon>
        <taxon>Fungi</taxon>
        <taxon>Dikarya</taxon>
        <taxon>Ascomycota</taxon>
        <taxon>Pezizomycotina</taxon>
        <taxon>Dothideomycetes</taxon>
        <taxon>Pleosporomycetidae</taxon>
        <taxon>Venturiales</taxon>
        <taxon>Cylindrosympodiaceae</taxon>
        <taxon>Tothia</taxon>
    </lineage>
</organism>
<evidence type="ECO:0000256" key="11">
    <source>
        <dbReference type="PIRSR" id="PIRSR611150-2"/>
    </source>
</evidence>
<evidence type="ECO:0000256" key="9">
    <source>
        <dbReference type="ARBA" id="ARBA00034045"/>
    </source>
</evidence>
<dbReference type="EMBL" id="MU007165">
    <property type="protein sequence ID" value="KAF2416262.1"/>
    <property type="molecule type" value="Genomic_DNA"/>
</dbReference>
<evidence type="ECO:0000256" key="4">
    <source>
        <dbReference type="ARBA" id="ARBA00022487"/>
    </source>
</evidence>
<comment type="catalytic activity">
    <reaction evidence="9 12">
        <text>cutin + H2O = cutin monomers.</text>
        <dbReference type="EC" id="3.1.1.74"/>
    </reaction>
</comment>
<feature type="active site" description="Proton donor/acceptor" evidence="10">
    <location>
        <position position="165"/>
    </location>
</feature>
<dbReference type="SUPFAM" id="SSF53474">
    <property type="entry name" value="alpha/beta-Hydrolases"/>
    <property type="match status" value="1"/>
</dbReference>
<dbReference type="Gene3D" id="3.40.50.1820">
    <property type="entry name" value="alpha/beta hydrolase"/>
    <property type="match status" value="1"/>
</dbReference>
<proteinExistence type="inferred from homology"/>
<dbReference type="EC" id="3.1.1.74" evidence="3 12"/>
<dbReference type="OrthoDB" id="3225429at2759"/>
<evidence type="ECO:0000256" key="8">
    <source>
        <dbReference type="ARBA" id="ARBA00023157"/>
    </source>
</evidence>
<accession>A0A9P4NDV5</accession>
<comment type="similarity">
    <text evidence="2 12">Belongs to the cutinase family.</text>
</comment>
<evidence type="ECO:0000313" key="14">
    <source>
        <dbReference type="Proteomes" id="UP000800235"/>
    </source>
</evidence>
<dbReference type="PRINTS" id="PR00129">
    <property type="entry name" value="CUTINASE"/>
</dbReference>
<keyword evidence="8 11" id="KW-1015">Disulfide bond</keyword>
<dbReference type="InterPro" id="IPR043580">
    <property type="entry name" value="CUTINASE_1"/>
</dbReference>
<evidence type="ECO:0000256" key="6">
    <source>
        <dbReference type="ARBA" id="ARBA00022729"/>
    </source>
</evidence>
<dbReference type="PROSITE" id="PS00155">
    <property type="entry name" value="CUTINASE_1"/>
    <property type="match status" value="1"/>
</dbReference>
<dbReference type="AlphaFoldDB" id="A0A9P4NDV5"/>
<protein>
    <recommendedName>
        <fullName evidence="3 12">Cutinase</fullName>
        <ecNumber evidence="3 12">3.1.1.74</ecNumber>
    </recommendedName>
</protein>
<evidence type="ECO:0000256" key="5">
    <source>
        <dbReference type="ARBA" id="ARBA00022525"/>
    </source>
</evidence>
<dbReference type="PANTHER" id="PTHR48250">
    <property type="entry name" value="CUTINASE 2-RELATED"/>
    <property type="match status" value="1"/>
</dbReference>
<feature type="disulfide bond" evidence="11">
    <location>
        <begin position="148"/>
        <end position="155"/>
    </location>
</feature>
<reference evidence="13" key="1">
    <citation type="journal article" date="2020" name="Stud. Mycol.">
        <title>101 Dothideomycetes genomes: a test case for predicting lifestyles and emergence of pathogens.</title>
        <authorList>
            <person name="Haridas S."/>
            <person name="Albert R."/>
            <person name="Binder M."/>
            <person name="Bloem J."/>
            <person name="Labutti K."/>
            <person name="Salamov A."/>
            <person name="Andreopoulos B."/>
            <person name="Baker S."/>
            <person name="Barry K."/>
            <person name="Bills G."/>
            <person name="Bluhm B."/>
            <person name="Cannon C."/>
            <person name="Castanera R."/>
            <person name="Culley D."/>
            <person name="Daum C."/>
            <person name="Ezra D."/>
            <person name="Gonzalez J."/>
            <person name="Henrissat B."/>
            <person name="Kuo A."/>
            <person name="Liang C."/>
            <person name="Lipzen A."/>
            <person name="Lutzoni F."/>
            <person name="Magnuson J."/>
            <person name="Mondo S."/>
            <person name="Nolan M."/>
            <person name="Ohm R."/>
            <person name="Pangilinan J."/>
            <person name="Park H.-J."/>
            <person name="Ramirez L."/>
            <person name="Alfaro M."/>
            <person name="Sun H."/>
            <person name="Tritt A."/>
            <person name="Yoshinaga Y."/>
            <person name="Zwiers L.-H."/>
            <person name="Turgeon B."/>
            <person name="Goodwin S."/>
            <person name="Spatafora J."/>
            <person name="Crous P."/>
            <person name="Grigoriev I."/>
        </authorList>
    </citation>
    <scope>NUCLEOTIDE SEQUENCE</scope>
    <source>
        <strain evidence="13">CBS 130266</strain>
    </source>
</reference>
<feature type="active site" evidence="10">
    <location>
        <position position="152"/>
    </location>
</feature>
<dbReference type="SMART" id="SM01110">
    <property type="entry name" value="Cutinase"/>
    <property type="match status" value="1"/>
</dbReference>
<evidence type="ECO:0000313" key="13">
    <source>
        <dbReference type="EMBL" id="KAF2416262.1"/>
    </source>
</evidence>
<dbReference type="Pfam" id="PF01083">
    <property type="entry name" value="Cutinase"/>
    <property type="match status" value="1"/>
</dbReference>
<feature type="disulfide bond" evidence="11">
    <location>
        <begin position="11"/>
        <end position="86"/>
    </location>
</feature>
<evidence type="ECO:0000256" key="7">
    <source>
        <dbReference type="ARBA" id="ARBA00022801"/>
    </source>
</evidence>
<dbReference type="InterPro" id="IPR011150">
    <property type="entry name" value="Cutinase_monf"/>
</dbReference>
<evidence type="ECO:0000256" key="12">
    <source>
        <dbReference type="RuleBase" id="RU361263"/>
    </source>
</evidence>